<dbReference type="EnsemblMetazoa" id="tetur28g00720.1">
    <property type="protein sequence ID" value="tetur28g00720.1"/>
    <property type="gene ID" value="tetur28g00720"/>
</dbReference>
<accession>T1KZ85</accession>
<evidence type="ECO:0000313" key="4">
    <source>
        <dbReference type="EnsemblMetazoa" id="tetur28g00720.1"/>
    </source>
</evidence>
<dbReference type="GO" id="GO:0005096">
    <property type="term" value="F:GTPase activator activity"/>
    <property type="evidence" value="ECO:0007669"/>
    <property type="project" value="UniProtKB-KW"/>
</dbReference>
<keyword evidence="1" id="KW-0343">GTPase activation</keyword>
<dbReference type="Gene3D" id="3.40.50.11210">
    <property type="entry name" value="Rap/Ran-GAP"/>
    <property type="match status" value="1"/>
</dbReference>
<proteinExistence type="predicted"/>
<dbReference type="STRING" id="32264.T1KZ85"/>
<dbReference type="PRINTS" id="PR01431">
    <property type="entry name" value="TUBERIN"/>
</dbReference>
<feature type="compositionally biased region" description="Low complexity" evidence="2">
    <location>
        <begin position="1050"/>
        <end position="1060"/>
    </location>
</feature>
<feature type="region of interest" description="Disordered" evidence="2">
    <location>
        <begin position="542"/>
        <end position="598"/>
    </location>
</feature>
<reference evidence="4" key="2">
    <citation type="submission" date="2015-06" db="UniProtKB">
        <authorList>
            <consortium name="EnsemblMetazoa"/>
        </authorList>
    </citation>
    <scope>IDENTIFICATION</scope>
</reference>
<feature type="compositionally biased region" description="Polar residues" evidence="2">
    <location>
        <begin position="431"/>
        <end position="444"/>
    </location>
</feature>
<dbReference type="PANTHER" id="PTHR10063:SF0">
    <property type="entry name" value="TUBERIN"/>
    <property type="match status" value="1"/>
</dbReference>
<dbReference type="InterPro" id="IPR000331">
    <property type="entry name" value="Rap/Ran_GAP_dom"/>
</dbReference>
<feature type="region of interest" description="Disordered" evidence="2">
    <location>
        <begin position="1039"/>
        <end position="1087"/>
    </location>
</feature>
<dbReference type="GO" id="GO:0033596">
    <property type="term" value="C:TSC1-TSC2 complex"/>
    <property type="evidence" value="ECO:0007669"/>
    <property type="project" value="InterPro"/>
</dbReference>
<dbReference type="OMA" id="YEESSTC"/>
<dbReference type="GO" id="GO:0051056">
    <property type="term" value="P:regulation of small GTPase mediated signal transduction"/>
    <property type="evidence" value="ECO:0007669"/>
    <property type="project" value="InterPro"/>
</dbReference>
<feature type="compositionally biased region" description="Polar residues" evidence="2">
    <location>
        <begin position="572"/>
        <end position="595"/>
    </location>
</feature>
<evidence type="ECO:0000256" key="2">
    <source>
        <dbReference type="SAM" id="MobiDB-lite"/>
    </source>
</evidence>
<dbReference type="GO" id="GO:0046627">
    <property type="term" value="P:negative regulation of insulin receptor signaling pathway"/>
    <property type="evidence" value="ECO:0007669"/>
    <property type="project" value="TreeGrafter"/>
</dbReference>
<dbReference type="InterPro" id="IPR016024">
    <property type="entry name" value="ARM-type_fold"/>
</dbReference>
<evidence type="ECO:0000256" key="1">
    <source>
        <dbReference type="ARBA" id="ARBA00022468"/>
    </source>
</evidence>
<evidence type="ECO:0000259" key="3">
    <source>
        <dbReference type="PROSITE" id="PS50085"/>
    </source>
</evidence>
<dbReference type="GO" id="GO:0032007">
    <property type="term" value="P:negative regulation of TOR signaling"/>
    <property type="evidence" value="ECO:0007669"/>
    <property type="project" value="InterPro"/>
</dbReference>
<dbReference type="GO" id="GO:0051898">
    <property type="term" value="P:negative regulation of phosphatidylinositol 3-kinase/protein kinase B signal transduction"/>
    <property type="evidence" value="ECO:0007669"/>
    <property type="project" value="TreeGrafter"/>
</dbReference>
<dbReference type="PROSITE" id="PS50085">
    <property type="entry name" value="RAPGAP"/>
    <property type="match status" value="1"/>
</dbReference>
<dbReference type="SUPFAM" id="SSF48371">
    <property type="entry name" value="ARM repeat"/>
    <property type="match status" value="1"/>
</dbReference>
<dbReference type="InterPro" id="IPR035974">
    <property type="entry name" value="Rap/Ran-GAP_sf"/>
</dbReference>
<dbReference type="GO" id="GO:0030178">
    <property type="term" value="P:negative regulation of Wnt signaling pathway"/>
    <property type="evidence" value="ECO:0007669"/>
    <property type="project" value="TreeGrafter"/>
</dbReference>
<dbReference type="InterPro" id="IPR027107">
    <property type="entry name" value="Tuberin/Ral-act_asu"/>
</dbReference>
<dbReference type="HOGENOM" id="CLU_001122_0_0_1"/>
<dbReference type="OrthoDB" id="5797019at2759"/>
<evidence type="ECO:0000313" key="5">
    <source>
        <dbReference type="Proteomes" id="UP000015104"/>
    </source>
</evidence>
<dbReference type="InterPro" id="IPR018515">
    <property type="entry name" value="Tuberin-type_domain"/>
</dbReference>
<dbReference type="GO" id="GO:0005634">
    <property type="term" value="C:nucleus"/>
    <property type="evidence" value="ECO:0007669"/>
    <property type="project" value="InterPro"/>
</dbReference>
<dbReference type="PANTHER" id="PTHR10063">
    <property type="entry name" value="TUBERIN"/>
    <property type="match status" value="1"/>
</dbReference>
<name>T1KZ85_TETUR</name>
<dbReference type="AlphaFoldDB" id="T1KZ85"/>
<dbReference type="Pfam" id="PF02145">
    <property type="entry name" value="Rap_GAP"/>
    <property type="match status" value="1"/>
</dbReference>
<feature type="domain" description="Rap-GAP" evidence="3">
    <location>
        <begin position="813"/>
        <end position="1043"/>
    </location>
</feature>
<dbReference type="Pfam" id="PF03542">
    <property type="entry name" value="Tuberin"/>
    <property type="match status" value="1"/>
</dbReference>
<feature type="region of interest" description="Disordered" evidence="2">
    <location>
        <begin position="416"/>
        <end position="445"/>
    </location>
</feature>
<feature type="region of interest" description="Disordered" evidence="2">
    <location>
        <begin position="617"/>
        <end position="717"/>
    </location>
</feature>
<protein>
    <recommendedName>
        <fullName evidence="3">Rap-GAP domain-containing protein</fullName>
    </recommendedName>
</protein>
<feature type="compositionally biased region" description="Polar residues" evidence="2">
    <location>
        <begin position="627"/>
        <end position="646"/>
    </location>
</feature>
<dbReference type="InterPro" id="IPR003913">
    <property type="entry name" value="Tuberin"/>
</dbReference>
<dbReference type="Proteomes" id="UP000015104">
    <property type="component" value="Unassembled WGS sequence"/>
</dbReference>
<dbReference type="FunFam" id="3.40.50.11210:FF:000001">
    <property type="entry name" value="Ral GTPase-activating protein subunit alpha-1 isoform 1"/>
    <property type="match status" value="1"/>
</dbReference>
<dbReference type="SUPFAM" id="SSF111347">
    <property type="entry name" value="Rap/Ran-GAP"/>
    <property type="match status" value="1"/>
</dbReference>
<dbReference type="GO" id="GO:0051726">
    <property type="term" value="P:regulation of cell cycle"/>
    <property type="evidence" value="ECO:0007669"/>
    <property type="project" value="TreeGrafter"/>
</dbReference>
<feature type="compositionally biased region" description="Polar residues" evidence="2">
    <location>
        <begin position="684"/>
        <end position="706"/>
    </location>
</feature>
<organism evidence="4 5">
    <name type="scientific">Tetranychus urticae</name>
    <name type="common">Two-spotted spider mite</name>
    <dbReference type="NCBI Taxonomy" id="32264"/>
    <lineage>
        <taxon>Eukaryota</taxon>
        <taxon>Metazoa</taxon>
        <taxon>Ecdysozoa</taxon>
        <taxon>Arthropoda</taxon>
        <taxon>Chelicerata</taxon>
        <taxon>Arachnida</taxon>
        <taxon>Acari</taxon>
        <taxon>Acariformes</taxon>
        <taxon>Trombidiformes</taxon>
        <taxon>Prostigmata</taxon>
        <taxon>Eleutherengona</taxon>
        <taxon>Raphignathae</taxon>
        <taxon>Tetranychoidea</taxon>
        <taxon>Tetranychidae</taxon>
        <taxon>Tetranychus</taxon>
    </lineage>
</organism>
<sequence length="1087" mass="121779">MGLINSPSFDEKLPKLIDTLAHEKDWEVLCALLAKLPYFLTTEALIHNSSPENINKLTQTLCHMVENVNFEHLSNTPDGMNKAFFQSYIYPILSNLVAYHKLIEPPYQSALVKVLTGGLPFIRQSTCQCINALSLCVVEMQDTMIKYLPDVLLSLTKNSATVQIAIPILEFLSYVTLHPRLYKDFVSNHYLSIFATVLPFTNPSRFSDFIVAMAFRVMSMWFLKCRLPYRKVIISYIIRGLQVNVIQSIKESEEIRKRSGSFNSDVALKSNESLSNNAQNASNSNTALTHSNEKFHKELVESHMDLLSRYTQGLCSTLPEPMSGQDMILDRSITSTWLLGQRLITITTSGCRSRTFLDGYCERCYRFCKLGSGSDFSNDDVFNPTRNSSMFNDPGNFNQPPDYGGGMLSNVATNYSENERNTSSSRRRHQSAFTPNLTSSSKPTSRAFDDSHLNFNSSFAANDDYEESSTCSCWCEGWAEIIIRRASGTTSWKMRIQNRLNVPCYPCNPFDSLTNDLTPIYPSKPVKNDSVDGDSSVVRGEDALASDTPESSPPVFKRVSSSPDMERGEDVGQNSKNLSASGSPATAIEVTSDNGEANRPVEEEVIAEENNLAKLSRASSLGRGDTTKTSPFSRASSFSWKSPSRFTSKKSEVSSPGYESVGKEVFFNSDTKPDSDQEPMTEGKNYSNQSIISPLKATLSSNMPSNPRTPPKTPAKLEDINESKTENFSYVPRGRLATISVMTPALVRSNATASIKRSSSNQRITEVSNPRNDGIKPSFIFLQLFYDSSISDGFCKSEKPLILPSTESIRNALTNLDRILPHEMHKIGVIYIDSDQQQDLSQILSNRYGSFRYMKFIRGLGTLIKLKDIDTSSYYIGGLAKDGKDGVFAVNWKDNLTQVVFHISTLMPNKENDPDRNDKKLHIGNDCICIMYNNSGQEIDVNSLRISKPVVAAIVIRPLEYENNHVMIHLFEDGLKQIIGPRDSVILSDVALPSYVRQLSLNLNIASLIYHSKRSSTGSLYASNCVERLRQIERIKQKTLEHKEERQQKSFSSFSSNSRSTIPNSDLEDDWNPSNFDKFPDDFTPYI</sequence>
<feature type="compositionally biased region" description="Basic and acidic residues" evidence="2">
    <location>
        <begin position="1039"/>
        <end position="1048"/>
    </location>
</feature>
<dbReference type="eggNOG" id="KOG3687">
    <property type="taxonomic scope" value="Eukaryota"/>
</dbReference>
<gene>
    <name evidence="4" type="primary">107368740</name>
</gene>
<dbReference type="EMBL" id="CAEY01000737">
    <property type="status" value="NOT_ANNOTATED_CDS"/>
    <property type="molecule type" value="Genomic_DNA"/>
</dbReference>
<reference evidence="5" key="1">
    <citation type="submission" date="2011-08" db="EMBL/GenBank/DDBJ databases">
        <authorList>
            <person name="Rombauts S."/>
        </authorList>
    </citation>
    <scope>NUCLEOTIDE SEQUENCE</scope>
    <source>
        <strain evidence="5">London</strain>
    </source>
</reference>
<dbReference type="KEGG" id="tut:107368740"/>
<keyword evidence="5" id="KW-1185">Reference proteome</keyword>